<comment type="caution">
    <text evidence="1">The sequence shown here is derived from an EMBL/GenBank/DDBJ whole genome shotgun (WGS) entry which is preliminary data.</text>
</comment>
<reference evidence="1 2" key="1">
    <citation type="submission" date="2019-03" db="EMBL/GenBank/DDBJ databases">
        <title>Single cell metagenomics reveals metabolic interactions within the superorganism composed of flagellate Streblomastix strix and complex community of Bacteroidetes bacteria on its surface.</title>
        <authorList>
            <person name="Treitli S.C."/>
            <person name="Kolisko M."/>
            <person name="Husnik F."/>
            <person name="Keeling P."/>
            <person name="Hampl V."/>
        </authorList>
    </citation>
    <scope>NUCLEOTIDE SEQUENCE [LARGE SCALE GENOMIC DNA]</scope>
    <source>
        <strain evidence="1">ST1C</strain>
    </source>
</reference>
<sequence length="56" mass="6246">VIVIGHPNKSSSSSSASSFSEDIIREIGTIFKIAQIITQINPAPRIHKKQRYKQPK</sequence>
<dbReference type="EMBL" id="SNRW01034220">
    <property type="protein sequence ID" value="KAA6355683.1"/>
    <property type="molecule type" value="Genomic_DNA"/>
</dbReference>
<feature type="non-terminal residue" evidence="1">
    <location>
        <position position="1"/>
    </location>
</feature>
<gene>
    <name evidence="1" type="ORF">EZS28_048790</name>
</gene>
<dbReference type="AlphaFoldDB" id="A0A5J4TD15"/>
<accession>A0A5J4TD15</accession>
<dbReference type="Proteomes" id="UP000324800">
    <property type="component" value="Unassembled WGS sequence"/>
</dbReference>
<evidence type="ECO:0000313" key="1">
    <source>
        <dbReference type="EMBL" id="KAA6355683.1"/>
    </source>
</evidence>
<evidence type="ECO:0000313" key="2">
    <source>
        <dbReference type="Proteomes" id="UP000324800"/>
    </source>
</evidence>
<name>A0A5J4TD15_9EUKA</name>
<organism evidence="1 2">
    <name type="scientific">Streblomastix strix</name>
    <dbReference type="NCBI Taxonomy" id="222440"/>
    <lineage>
        <taxon>Eukaryota</taxon>
        <taxon>Metamonada</taxon>
        <taxon>Preaxostyla</taxon>
        <taxon>Oxymonadida</taxon>
        <taxon>Streblomastigidae</taxon>
        <taxon>Streblomastix</taxon>
    </lineage>
</organism>
<protein>
    <submittedName>
        <fullName evidence="1">Uncharacterized protein</fullName>
    </submittedName>
</protein>
<proteinExistence type="predicted"/>